<gene>
    <name evidence="2" type="ORF">SAMN05444390_103107</name>
</gene>
<organism evidence="2 3">
    <name type="scientific">Marinobacterium lutimaris</name>
    <dbReference type="NCBI Taxonomy" id="568106"/>
    <lineage>
        <taxon>Bacteria</taxon>
        <taxon>Pseudomonadati</taxon>
        <taxon>Pseudomonadota</taxon>
        <taxon>Gammaproteobacteria</taxon>
        <taxon>Oceanospirillales</taxon>
        <taxon>Oceanospirillaceae</taxon>
        <taxon>Marinobacterium</taxon>
    </lineage>
</organism>
<dbReference type="InterPro" id="IPR051411">
    <property type="entry name" value="Polyketide_trans_af380"/>
</dbReference>
<accession>A0A1H6C2B4</accession>
<dbReference type="SUPFAM" id="SSF53474">
    <property type="entry name" value="alpha/beta-Hydrolases"/>
    <property type="match status" value="1"/>
</dbReference>
<feature type="domain" description="Xaa-Pro dipeptidyl-peptidase-like" evidence="1">
    <location>
        <begin position="24"/>
        <end position="155"/>
    </location>
</feature>
<evidence type="ECO:0000313" key="2">
    <source>
        <dbReference type="EMBL" id="SEG67098.1"/>
    </source>
</evidence>
<evidence type="ECO:0000313" key="3">
    <source>
        <dbReference type="Proteomes" id="UP000236745"/>
    </source>
</evidence>
<dbReference type="Gene3D" id="3.40.50.1820">
    <property type="entry name" value="alpha/beta hydrolase"/>
    <property type="match status" value="1"/>
</dbReference>
<keyword evidence="3" id="KW-1185">Reference proteome</keyword>
<sequence>MGNYIFSLSDKVTRKPVAYKNRFGVELAGDLYLPADFDESKSYPALIIGAPYGGVKEQGPGVYANELAQRGYIALTFDPSYNGDSAGFPRHLSSPEMFVEDFHAGVDFIGTRPGVDRNKIGVIGICGSGGFGLSAAQVDPRIKAVATVSMYDISRMHAEGFGGTLDADTRKATLDAIATQRWDEFESGRPELTERGSPLEIGEGTNPIGCEFGEFYSRPRGYHPNSITQFTQSSVLSFMNFPLLDKLEWISPRPILLVMGEVAHSRYFSEDIYAAAAEPKELYIVPGANHVDLYDRTDVIPFDKLDSFFGEALK</sequence>
<dbReference type="Pfam" id="PF02129">
    <property type="entry name" value="Peptidase_S15"/>
    <property type="match status" value="1"/>
</dbReference>
<dbReference type="InterPro" id="IPR000383">
    <property type="entry name" value="Xaa-Pro-like_dom"/>
</dbReference>
<dbReference type="Proteomes" id="UP000236745">
    <property type="component" value="Unassembled WGS sequence"/>
</dbReference>
<proteinExistence type="predicted"/>
<dbReference type="AlphaFoldDB" id="A0A1H6C2B4"/>
<dbReference type="PANTHER" id="PTHR47751">
    <property type="entry name" value="SUPERFAMILY HYDROLASE, PUTATIVE (AFU_ORTHOLOGUE AFUA_2G16580)-RELATED"/>
    <property type="match status" value="1"/>
</dbReference>
<dbReference type="RefSeq" id="WP_104003968.1">
    <property type="nucleotide sequence ID" value="NZ_FNVQ01000003.1"/>
</dbReference>
<name>A0A1H6C2B4_9GAMM</name>
<dbReference type="PANTHER" id="PTHR47751:SF1">
    <property type="entry name" value="SUPERFAMILY HYDROLASE, PUTATIVE (AFU_ORTHOLOGUE AFUA_2G16580)-RELATED"/>
    <property type="match status" value="1"/>
</dbReference>
<dbReference type="InterPro" id="IPR029058">
    <property type="entry name" value="AB_hydrolase_fold"/>
</dbReference>
<dbReference type="Gene3D" id="1.10.10.800">
    <property type="match status" value="1"/>
</dbReference>
<evidence type="ECO:0000259" key="1">
    <source>
        <dbReference type="Pfam" id="PF02129"/>
    </source>
</evidence>
<dbReference type="EMBL" id="FNVQ01000003">
    <property type="protein sequence ID" value="SEG67098.1"/>
    <property type="molecule type" value="Genomic_DNA"/>
</dbReference>
<protein>
    <recommendedName>
        <fullName evidence="1">Xaa-Pro dipeptidyl-peptidase-like domain-containing protein</fullName>
    </recommendedName>
</protein>
<reference evidence="2 3" key="1">
    <citation type="submission" date="2016-10" db="EMBL/GenBank/DDBJ databases">
        <authorList>
            <person name="de Groot N.N."/>
        </authorList>
    </citation>
    <scope>NUCLEOTIDE SEQUENCE [LARGE SCALE GENOMIC DNA]</scope>
    <source>
        <strain evidence="2 3">DSM 22012</strain>
    </source>
</reference>
<dbReference type="GO" id="GO:0016787">
    <property type="term" value="F:hydrolase activity"/>
    <property type="evidence" value="ECO:0007669"/>
    <property type="project" value="InterPro"/>
</dbReference>
<dbReference type="OrthoDB" id="9805123at2"/>